<dbReference type="Pfam" id="PF25967">
    <property type="entry name" value="RND-MFP_C"/>
    <property type="match status" value="1"/>
</dbReference>
<evidence type="ECO:0008006" key="10">
    <source>
        <dbReference type="Google" id="ProtNLM"/>
    </source>
</evidence>
<dbReference type="Pfam" id="PF25917">
    <property type="entry name" value="BSH_RND"/>
    <property type="match status" value="1"/>
</dbReference>
<evidence type="ECO:0000259" key="5">
    <source>
        <dbReference type="Pfam" id="PF25917"/>
    </source>
</evidence>
<evidence type="ECO:0000256" key="4">
    <source>
        <dbReference type="SAM" id="Phobius"/>
    </source>
</evidence>
<reference evidence="9" key="1">
    <citation type="submission" date="2017-07" db="EMBL/GenBank/DDBJ databases">
        <title>Novel pathways for hydrocarbon cycling and metabolic interdependencies in hydrothermal sediment communities.</title>
        <authorList>
            <person name="Dombrowski N."/>
            <person name="Seitz K."/>
            <person name="Teske A."/>
            <person name="Baker B."/>
        </authorList>
    </citation>
    <scope>NUCLEOTIDE SEQUENCE [LARGE SCALE GENOMIC DNA]</scope>
</reference>
<dbReference type="AlphaFoldDB" id="A0A257LSW4"/>
<evidence type="ECO:0000256" key="1">
    <source>
        <dbReference type="ARBA" id="ARBA00004196"/>
    </source>
</evidence>
<comment type="caution">
    <text evidence="8">The sequence shown here is derived from an EMBL/GenBank/DDBJ whole genome shotgun (WGS) entry which is preliminary data.</text>
</comment>
<evidence type="ECO:0000259" key="7">
    <source>
        <dbReference type="Pfam" id="PF25990"/>
    </source>
</evidence>
<proteinExistence type="inferred from homology"/>
<protein>
    <recommendedName>
        <fullName evidence="10">RND efflux pump membrane fusion protein barrel-sandwich domain-containing protein</fullName>
    </recommendedName>
</protein>
<dbReference type="InterPro" id="IPR058625">
    <property type="entry name" value="MdtA-like_BSH"/>
</dbReference>
<organism evidence="8 9">
    <name type="scientific">candidate division WOR-3 bacterium 4484_18</name>
    <dbReference type="NCBI Taxonomy" id="2020626"/>
    <lineage>
        <taxon>Bacteria</taxon>
        <taxon>Bacteria division WOR-3</taxon>
    </lineage>
</organism>
<dbReference type="PANTHER" id="PTHR32347:SF14">
    <property type="entry name" value="EFFLUX SYSTEM COMPONENT YKNX-RELATED"/>
    <property type="match status" value="1"/>
</dbReference>
<keyword evidence="4" id="KW-0472">Membrane</keyword>
<accession>A0A257LSW4</accession>
<dbReference type="NCBIfam" id="TIGR01730">
    <property type="entry name" value="RND_mfp"/>
    <property type="match status" value="1"/>
</dbReference>
<keyword evidence="4" id="KW-0812">Transmembrane</keyword>
<dbReference type="Gene3D" id="2.40.30.170">
    <property type="match status" value="1"/>
</dbReference>
<feature type="domain" description="Multidrug resistance protein MdtA-like barrel-sandwich hybrid" evidence="5">
    <location>
        <begin position="61"/>
        <end position="210"/>
    </location>
</feature>
<comment type="similarity">
    <text evidence="2">Belongs to the membrane fusion protein (MFP) (TC 8.A.1) family.</text>
</comment>
<evidence type="ECO:0000313" key="9">
    <source>
        <dbReference type="Proteomes" id="UP000216312"/>
    </source>
</evidence>
<feature type="transmembrane region" description="Helical" evidence="4">
    <location>
        <begin position="6"/>
        <end position="25"/>
    </location>
</feature>
<dbReference type="InterPro" id="IPR058636">
    <property type="entry name" value="Beta-barrel_YknX"/>
</dbReference>
<dbReference type="GO" id="GO:0016020">
    <property type="term" value="C:membrane"/>
    <property type="evidence" value="ECO:0007669"/>
    <property type="project" value="InterPro"/>
</dbReference>
<dbReference type="InterPro" id="IPR058627">
    <property type="entry name" value="MdtA-like_C"/>
</dbReference>
<keyword evidence="4" id="KW-1133">Transmembrane helix</keyword>
<feature type="domain" description="Multidrug resistance protein MdtA-like C-terminal permuted SH3" evidence="6">
    <location>
        <begin position="308"/>
        <end position="362"/>
    </location>
</feature>
<feature type="domain" description="YknX-like beta-barrel" evidence="7">
    <location>
        <begin position="226"/>
        <end position="301"/>
    </location>
</feature>
<dbReference type="Proteomes" id="UP000216312">
    <property type="component" value="Unassembled WGS sequence"/>
</dbReference>
<gene>
    <name evidence="8" type="ORF">CGW93_03820</name>
</gene>
<evidence type="ECO:0000259" key="6">
    <source>
        <dbReference type="Pfam" id="PF25967"/>
    </source>
</evidence>
<dbReference type="PANTHER" id="PTHR32347">
    <property type="entry name" value="EFFLUX SYSTEM COMPONENT YKNX-RELATED"/>
    <property type="match status" value="1"/>
</dbReference>
<comment type="subcellular location">
    <subcellularLocation>
        <location evidence="1">Cell envelope</location>
    </subcellularLocation>
</comment>
<name>A0A257LSW4_UNCW3</name>
<dbReference type="InterPro" id="IPR050465">
    <property type="entry name" value="UPF0194_transport"/>
</dbReference>
<dbReference type="SUPFAM" id="SSF111369">
    <property type="entry name" value="HlyD-like secretion proteins"/>
    <property type="match status" value="1"/>
</dbReference>
<dbReference type="InterPro" id="IPR006143">
    <property type="entry name" value="RND_pump_MFP"/>
</dbReference>
<dbReference type="Gene3D" id="1.10.287.470">
    <property type="entry name" value="Helix hairpin bin"/>
    <property type="match status" value="1"/>
</dbReference>
<evidence type="ECO:0000313" key="8">
    <source>
        <dbReference type="EMBL" id="OYV02778.1"/>
    </source>
</evidence>
<evidence type="ECO:0000256" key="3">
    <source>
        <dbReference type="ARBA" id="ARBA00023054"/>
    </source>
</evidence>
<keyword evidence="3" id="KW-0175">Coiled coil</keyword>
<dbReference type="GO" id="GO:0022857">
    <property type="term" value="F:transmembrane transporter activity"/>
    <property type="evidence" value="ECO:0007669"/>
    <property type="project" value="InterPro"/>
</dbReference>
<evidence type="ECO:0000256" key="2">
    <source>
        <dbReference type="ARBA" id="ARBA00009477"/>
    </source>
</evidence>
<sequence length="386" mass="42096">MRNKLFVVIATIVVIVTGLVLWKVLHQDHAIDKLKLSQATAKRGSITVKVTESGRVEPLTMVNIKSDFAGEVKSLFVDEGTVVEPGDTLAIIQLEATQSQQVANAWATLQRTKLELESAHRDLERKRELFEKGFIAKKEVEDAEKLYEDCKISHGLAERQLKLLLGGADINPEELAADEVTLIAIRSPVSGVVINLNVEEGEMITSGTRTYGGGTVLMTIADLSKMIVKAKINEIDVAKVKVGQPVRIGFDAIRGKVYHGKVRKISPTGTVEQNIVVYPVEVDILDADSFIKPGMTADIDIIVGEAHNVLLVPKTAIIQRDGHKFVKVLHHGTPRLQPVVTGLEDDVNVEIKQGLSEGDTVLLQPPVGLPASLGQYRGPSSRGIRR</sequence>
<dbReference type="Gene3D" id="2.40.420.20">
    <property type="match status" value="1"/>
</dbReference>
<dbReference type="EMBL" id="NMUJ01000053">
    <property type="protein sequence ID" value="OYV02778.1"/>
    <property type="molecule type" value="Genomic_DNA"/>
</dbReference>
<dbReference type="Gene3D" id="2.40.50.100">
    <property type="match status" value="1"/>
</dbReference>
<dbReference type="GO" id="GO:0030313">
    <property type="term" value="C:cell envelope"/>
    <property type="evidence" value="ECO:0007669"/>
    <property type="project" value="UniProtKB-SubCell"/>
</dbReference>
<dbReference type="Pfam" id="PF25990">
    <property type="entry name" value="Beta-barrel_YknX"/>
    <property type="match status" value="1"/>
</dbReference>